<accession>A0A917WGF7</accession>
<sequence length="433" mass="43651">MAGMPAPTSPRRPRVGVTLGPDRSHAALLDGGLVVAQASVPGADLRRLLRALPRPDVDGVTLDISRMLSDTARSAGGTGRPRVAVLRIVPRPATDDALGRHPATVVEDLVHGRFTVGGGSDLFGRALRELDLAGAERLAGLPAVRDADGIAVVAAGSHAQPRQELAVAAVLRRRLPSAHLSLAADLGGQGLVAREATAVLDAALGRRAADLLDEAEDAAGRLLPGAALTVARGDGGWASLALARAHPVLGVGAGPALQLQGAAALAGRTDCRVVLSPAAAEGPAGHVPLGEVRHGLASVQPYGTADLGTALVVPTAALTWMPPAAAGSAAGTADLPLVTADGDPLQLACVGAAVSRPTAWLDEIAVIDSTERLAEVRRDAQERATAIVTANGAAPGTATVVEMSAVAVPYSPSGTVRVRVRIAGVADDRIGIR</sequence>
<dbReference type="Proteomes" id="UP000655208">
    <property type="component" value="Unassembled WGS sequence"/>
</dbReference>
<dbReference type="AlphaFoldDB" id="A0A917WGF7"/>
<gene>
    <name evidence="2" type="ORF">GCM10011594_22660</name>
</gene>
<comment type="caution">
    <text evidence="2">The sequence shown here is derived from an EMBL/GenBank/DDBJ whole genome shotgun (WGS) entry which is preliminary data.</text>
</comment>
<feature type="region of interest" description="Disordered" evidence="1">
    <location>
        <begin position="1"/>
        <end position="20"/>
    </location>
</feature>
<keyword evidence="3" id="KW-1185">Reference proteome</keyword>
<organism evidence="2 3">
    <name type="scientific">Nakamurella endophytica</name>
    <dbReference type="NCBI Taxonomy" id="1748367"/>
    <lineage>
        <taxon>Bacteria</taxon>
        <taxon>Bacillati</taxon>
        <taxon>Actinomycetota</taxon>
        <taxon>Actinomycetes</taxon>
        <taxon>Nakamurellales</taxon>
        <taxon>Nakamurellaceae</taxon>
        <taxon>Nakamurella</taxon>
    </lineage>
</organism>
<protein>
    <recommendedName>
        <fullName evidence="4">Hydantoinase/oxoprolinase N-terminal domain-containing protein</fullName>
    </recommendedName>
</protein>
<evidence type="ECO:0000313" key="2">
    <source>
        <dbReference type="EMBL" id="GGM02054.1"/>
    </source>
</evidence>
<reference evidence="2" key="1">
    <citation type="journal article" date="2014" name="Int. J. Syst. Evol. Microbiol.">
        <title>Complete genome sequence of Corynebacterium casei LMG S-19264T (=DSM 44701T), isolated from a smear-ripened cheese.</title>
        <authorList>
            <consortium name="US DOE Joint Genome Institute (JGI-PGF)"/>
            <person name="Walter F."/>
            <person name="Albersmeier A."/>
            <person name="Kalinowski J."/>
            <person name="Ruckert C."/>
        </authorList>
    </citation>
    <scope>NUCLEOTIDE SEQUENCE</scope>
    <source>
        <strain evidence="2">CGMCC 4.7308</strain>
    </source>
</reference>
<name>A0A917WGF7_9ACTN</name>
<evidence type="ECO:0000313" key="3">
    <source>
        <dbReference type="Proteomes" id="UP000655208"/>
    </source>
</evidence>
<proteinExistence type="predicted"/>
<dbReference type="EMBL" id="BMNA01000004">
    <property type="protein sequence ID" value="GGM02054.1"/>
    <property type="molecule type" value="Genomic_DNA"/>
</dbReference>
<reference evidence="2" key="2">
    <citation type="submission" date="2020-09" db="EMBL/GenBank/DDBJ databases">
        <authorList>
            <person name="Sun Q."/>
            <person name="Zhou Y."/>
        </authorList>
    </citation>
    <scope>NUCLEOTIDE SEQUENCE</scope>
    <source>
        <strain evidence="2">CGMCC 4.7308</strain>
    </source>
</reference>
<evidence type="ECO:0008006" key="4">
    <source>
        <dbReference type="Google" id="ProtNLM"/>
    </source>
</evidence>
<evidence type="ECO:0000256" key="1">
    <source>
        <dbReference type="SAM" id="MobiDB-lite"/>
    </source>
</evidence>